<evidence type="ECO:0000256" key="2">
    <source>
        <dbReference type="ARBA" id="ARBA00022448"/>
    </source>
</evidence>
<evidence type="ECO:0000256" key="3">
    <source>
        <dbReference type="ARBA" id="ARBA00022475"/>
    </source>
</evidence>
<dbReference type="InterPro" id="IPR050303">
    <property type="entry name" value="GatZ_KbaZ_carbometab"/>
</dbReference>
<evidence type="ECO:0000256" key="7">
    <source>
        <dbReference type="ARBA" id="ARBA00022989"/>
    </source>
</evidence>
<dbReference type="GO" id="GO:0005886">
    <property type="term" value="C:plasma membrane"/>
    <property type="evidence" value="ECO:0007669"/>
    <property type="project" value="UniProtKB-SubCell"/>
</dbReference>
<keyword evidence="6 9" id="KW-0812">Transmembrane</keyword>
<evidence type="ECO:0000256" key="6">
    <source>
        <dbReference type="ARBA" id="ARBA00022692"/>
    </source>
</evidence>
<name>A0A6N8UFX6_9FIRM</name>
<dbReference type="RefSeq" id="WP_160625570.1">
    <property type="nucleotide sequence ID" value="NZ_WUUQ01000004.1"/>
</dbReference>
<keyword evidence="3" id="KW-1003">Cell membrane</keyword>
<reference evidence="10 11" key="1">
    <citation type="submission" date="2019-12" db="EMBL/GenBank/DDBJ databases">
        <authorList>
            <person name="Yang R."/>
        </authorList>
    </citation>
    <scope>NUCLEOTIDE SEQUENCE [LARGE SCALE GENOMIC DNA]</scope>
    <source>
        <strain evidence="10 11">DONG20-135</strain>
    </source>
</reference>
<feature type="transmembrane region" description="Helical" evidence="9">
    <location>
        <begin position="132"/>
        <end position="152"/>
    </location>
</feature>
<protein>
    <submittedName>
        <fullName evidence="10">PTS N-acetylgalactosamine transporter subunit IID</fullName>
    </submittedName>
</protein>
<dbReference type="InterPro" id="IPR004704">
    <property type="entry name" value="PTS_IID_man"/>
</dbReference>
<dbReference type="PROSITE" id="PS51108">
    <property type="entry name" value="PTS_EIID"/>
    <property type="match status" value="1"/>
</dbReference>
<evidence type="ECO:0000256" key="9">
    <source>
        <dbReference type="SAM" id="Phobius"/>
    </source>
</evidence>
<dbReference type="EMBL" id="WUUQ01000004">
    <property type="protein sequence ID" value="MXQ74177.1"/>
    <property type="molecule type" value="Genomic_DNA"/>
</dbReference>
<dbReference type="PANTHER" id="PTHR32502:SF5">
    <property type="entry name" value="N-ACETYLGALACTOSAMINE PERMEASE IID COMPONENT-RELATED"/>
    <property type="match status" value="1"/>
</dbReference>
<dbReference type="AlphaFoldDB" id="A0A6N8UFX6"/>
<feature type="transmembrane region" description="Helical" evidence="9">
    <location>
        <begin position="220"/>
        <end position="237"/>
    </location>
</feature>
<keyword evidence="7 9" id="KW-1133">Transmembrane helix</keyword>
<comment type="subcellular location">
    <subcellularLocation>
        <location evidence="1">Cell membrane</location>
        <topology evidence="1">Multi-pass membrane protein</topology>
    </subcellularLocation>
</comment>
<feature type="transmembrane region" description="Helical" evidence="9">
    <location>
        <begin position="177"/>
        <end position="200"/>
    </location>
</feature>
<keyword evidence="8 9" id="KW-0472">Membrane</keyword>
<gene>
    <name evidence="10" type="primary">agaD</name>
    <name evidence="10" type="ORF">GSF08_09540</name>
</gene>
<dbReference type="Proteomes" id="UP000434036">
    <property type="component" value="Unassembled WGS sequence"/>
</dbReference>
<dbReference type="Pfam" id="PF03613">
    <property type="entry name" value="EIID-AGA"/>
    <property type="match status" value="1"/>
</dbReference>
<keyword evidence="4" id="KW-0762">Sugar transport</keyword>
<dbReference type="GO" id="GO:0009401">
    <property type="term" value="P:phosphoenolpyruvate-dependent sugar phosphotransferase system"/>
    <property type="evidence" value="ECO:0007669"/>
    <property type="project" value="UniProtKB-KW"/>
</dbReference>
<keyword evidence="5" id="KW-0598">Phosphotransferase system</keyword>
<sequence>MESNKLTKKDITKMAARSVLLQASFNYERMQGAGWAASIAPTLAKTYGDDKENLGLALKDHTKFINTHPTLAPFLMGIIVAMEEAREPRDLINGLKNSMFAPIAGIGDAVFWFTVLPITAGISASIAQQGNVLGPVIFFAVFFAFFLCRFLLAHMGYRLGTKAVSSLKSQTARVSRAATILGTTVIGGLVASFVSLSLTPEIVLNSANKISLQKDLIDNIFPNLLPALFTMLIYYLYKKKGIKPTVLIAGIIVLAVVLSYLNIV</sequence>
<keyword evidence="2" id="KW-0813">Transport</keyword>
<comment type="caution">
    <text evidence="10">The sequence shown here is derived from an EMBL/GenBank/DDBJ whole genome shotgun (WGS) entry which is preliminary data.</text>
</comment>
<evidence type="ECO:0000313" key="10">
    <source>
        <dbReference type="EMBL" id="MXQ74177.1"/>
    </source>
</evidence>
<feature type="transmembrane region" description="Helical" evidence="9">
    <location>
        <begin position="99"/>
        <end position="126"/>
    </location>
</feature>
<evidence type="ECO:0000256" key="8">
    <source>
        <dbReference type="ARBA" id="ARBA00023136"/>
    </source>
</evidence>
<dbReference type="PANTHER" id="PTHR32502">
    <property type="entry name" value="N-ACETYLGALACTOSAMINE PERMEASE II COMPONENT-RELATED"/>
    <property type="match status" value="1"/>
</dbReference>
<proteinExistence type="predicted"/>
<accession>A0A6N8UFX6</accession>
<reference evidence="10 11" key="2">
    <citation type="submission" date="2020-01" db="EMBL/GenBank/DDBJ databases">
        <title>Clostridiaceae sp. nov. isolated from the gut of human by culturomics.</title>
        <authorList>
            <person name="Chang Y."/>
        </authorList>
    </citation>
    <scope>NUCLEOTIDE SEQUENCE [LARGE SCALE GENOMIC DNA]</scope>
    <source>
        <strain evidence="10 11">DONG20-135</strain>
    </source>
</reference>
<evidence type="ECO:0000256" key="1">
    <source>
        <dbReference type="ARBA" id="ARBA00004651"/>
    </source>
</evidence>
<organism evidence="10 11">
    <name type="scientific">Copranaerobaculum intestinale</name>
    <dbReference type="NCBI Taxonomy" id="2692629"/>
    <lineage>
        <taxon>Bacteria</taxon>
        <taxon>Bacillati</taxon>
        <taxon>Bacillota</taxon>
        <taxon>Erysipelotrichia</taxon>
        <taxon>Erysipelotrichales</taxon>
        <taxon>Erysipelotrichaceae</taxon>
        <taxon>Copranaerobaculum</taxon>
    </lineage>
</organism>
<feature type="transmembrane region" description="Helical" evidence="9">
    <location>
        <begin position="244"/>
        <end position="263"/>
    </location>
</feature>
<evidence type="ECO:0000256" key="4">
    <source>
        <dbReference type="ARBA" id="ARBA00022597"/>
    </source>
</evidence>
<evidence type="ECO:0000256" key="5">
    <source>
        <dbReference type="ARBA" id="ARBA00022683"/>
    </source>
</evidence>
<keyword evidence="11" id="KW-1185">Reference proteome</keyword>
<evidence type="ECO:0000313" key="11">
    <source>
        <dbReference type="Proteomes" id="UP000434036"/>
    </source>
</evidence>